<protein>
    <submittedName>
        <fullName evidence="3">Uncharacterized protein</fullName>
    </submittedName>
</protein>
<feature type="transmembrane region" description="Helical" evidence="2">
    <location>
        <begin position="44"/>
        <end position="64"/>
    </location>
</feature>
<accession>A0A1M2VBQ7</accession>
<keyword evidence="4" id="KW-1185">Reference proteome</keyword>
<keyword evidence="2" id="KW-0472">Membrane</keyword>
<evidence type="ECO:0000313" key="3">
    <source>
        <dbReference type="EMBL" id="OJT05029.1"/>
    </source>
</evidence>
<keyword evidence="2" id="KW-1133">Transmembrane helix</keyword>
<dbReference type="AlphaFoldDB" id="A0A1M2VBQ7"/>
<proteinExistence type="predicted"/>
<sequence length="76" mass="8640">MSASSEPAKGEDMLETKGSIEYTDTEASQHDRARVAAVWRKMDWVVLPVVTMIYFLSSLVRLPLQWLRSKLISLSL</sequence>
<evidence type="ECO:0000313" key="4">
    <source>
        <dbReference type="Proteomes" id="UP000184267"/>
    </source>
</evidence>
<dbReference type="EMBL" id="MNAD01001495">
    <property type="protein sequence ID" value="OJT05029.1"/>
    <property type="molecule type" value="Genomic_DNA"/>
</dbReference>
<organism evidence="3 4">
    <name type="scientific">Trametes pubescens</name>
    <name type="common">White-rot fungus</name>
    <dbReference type="NCBI Taxonomy" id="154538"/>
    <lineage>
        <taxon>Eukaryota</taxon>
        <taxon>Fungi</taxon>
        <taxon>Dikarya</taxon>
        <taxon>Basidiomycota</taxon>
        <taxon>Agaricomycotina</taxon>
        <taxon>Agaricomycetes</taxon>
        <taxon>Polyporales</taxon>
        <taxon>Polyporaceae</taxon>
        <taxon>Trametes</taxon>
    </lineage>
</organism>
<keyword evidence="2" id="KW-0812">Transmembrane</keyword>
<evidence type="ECO:0000256" key="1">
    <source>
        <dbReference type="SAM" id="MobiDB-lite"/>
    </source>
</evidence>
<name>A0A1M2VBQ7_TRAPU</name>
<comment type="caution">
    <text evidence="3">The sequence shown here is derived from an EMBL/GenBank/DDBJ whole genome shotgun (WGS) entry which is preliminary data.</text>
</comment>
<dbReference type="Proteomes" id="UP000184267">
    <property type="component" value="Unassembled WGS sequence"/>
</dbReference>
<gene>
    <name evidence="3" type="ORF">TRAPUB_4185</name>
</gene>
<reference evidence="3 4" key="1">
    <citation type="submission" date="2016-10" db="EMBL/GenBank/DDBJ databases">
        <title>Genome sequence of the basidiomycete white-rot fungus Trametes pubescens.</title>
        <authorList>
            <person name="Makela M.R."/>
            <person name="Granchi Z."/>
            <person name="Peng M."/>
            <person name="De Vries R.P."/>
            <person name="Grigoriev I."/>
            <person name="Riley R."/>
            <person name="Hilden K."/>
        </authorList>
    </citation>
    <scope>NUCLEOTIDE SEQUENCE [LARGE SCALE GENOMIC DNA]</scope>
    <source>
        <strain evidence="3 4">FBCC735</strain>
    </source>
</reference>
<feature type="region of interest" description="Disordered" evidence="1">
    <location>
        <begin position="1"/>
        <end position="28"/>
    </location>
</feature>
<evidence type="ECO:0000256" key="2">
    <source>
        <dbReference type="SAM" id="Phobius"/>
    </source>
</evidence>